<organism evidence="14 15">
    <name type="scientific">Candidatus Mycolicibacterium alkanivorans</name>
    <dbReference type="NCBI Taxonomy" id="2954114"/>
    <lineage>
        <taxon>Bacteria</taxon>
        <taxon>Bacillati</taxon>
        <taxon>Actinomycetota</taxon>
        <taxon>Actinomycetes</taxon>
        <taxon>Mycobacteriales</taxon>
        <taxon>Mycobacteriaceae</taxon>
        <taxon>Mycolicibacterium</taxon>
    </lineage>
</organism>
<dbReference type="EC" id="2.7.13.3" evidence="3"/>
<dbReference type="InterPro" id="IPR005467">
    <property type="entry name" value="His_kinase_dom"/>
</dbReference>
<dbReference type="Proteomes" id="UP001139068">
    <property type="component" value="Unassembled WGS sequence"/>
</dbReference>
<comment type="caution">
    <text evidence="14">The sequence shown here is derived from an EMBL/GenBank/DDBJ whole genome shotgun (WGS) entry which is preliminary data.</text>
</comment>
<keyword evidence="8 11" id="KW-1133">Transmembrane helix</keyword>
<dbReference type="SMART" id="SM00304">
    <property type="entry name" value="HAMP"/>
    <property type="match status" value="1"/>
</dbReference>
<evidence type="ECO:0000256" key="9">
    <source>
        <dbReference type="ARBA" id="ARBA00023012"/>
    </source>
</evidence>
<dbReference type="Gene3D" id="3.30.565.10">
    <property type="entry name" value="Histidine kinase-like ATPase, C-terminal domain"/>
    <property type="match status" value="1"/>
</dbReference>
<dbReference type="PROSITE" id="PS50109">
    <property type="entry name" value="HIS_KIN"/>
    <property type="match status" value="1"/>
</dbReference>
<feature type="transmembrane region" description="Helical" evidence="11">
    <location>
        <begin position="167"/>
        <end position="190"/>
    </location>
</feature>
<dbReference type="InterPro" id="IPR003594">
    <property type="entry name" value="HATPase_dom"/>
</dbReference>
<dbReference type="InterPro" id="IPR036097">
    <property type="entry name" value="HisK_dim/P_sf"/>
</dbReference>
<keyword evidence="6 11" id="KW-0812">Transmembrane</keyword>
<dbReference type="Pfam" id="PF02518">
    <property type="entry name" value="HATPase_c"/>
    <property type="match status" value="1"/>
</dbReference>
<dbReference type="PROSITE" id="PS50885">
    <property type="entry name" value="HAMP"/>
    <property type="match status" value="1"/>
</dbReference>
<evidence type="ECO:0000256" key="2">
    <source>
        <dbReference type="ARBA" id="ARBA00004236"/>
    </source>
</evidence>
<dbReference type="InterPro" id="IPR050428">
    <property type="entry name" value="TCS_sensor_his_kinase"/>
</dbReference>
<evidence type="ECO:0000256" key="6">
    <source>
        <dbReference type="ARBA" id="ARBA00022692"/>
    </source>
</evidence>
<feature type="domain" description="Histidine kinase" evidence="12">
    <location>
        <begin position="249"/>
        <end position="465"/>
    </location>
</feature>
<name>A0ABS9YRW5_9MYCO</name>
<proteinExistence type="predicted"/>
<dbReference type="Gene3D" id="1.10.287.130">
    <property type="match status" value="1"/>
</dbReference>
<dbReference type="InterPro" id="IPR036890">
    <property type="entry name" value="HATPase_C_sf"/>
</dbReference>
<dbReference type="CDD" id="cd00075">
    <property type="entry name" value="HATPase"/>
    <property type="match status" value="1"/>
</dbReference>
<dbReference type="CDD" id="cd00082">
    <property type="entry name" value="HisKA"/>
    <property type="match status" value="1"/>
</dbReference>
<keyword evidence="4" id="KW-0597">Phosphoprotein</keyword>
<dbReference type="SUPFAM" id="SSF47384">
    <property type="entry name" value="Homodimeric domain of signal transducing histidine kinase"/>
    <property type="match status" value="1"/>
</dbReference>
<dbReference type="InterPro" id="IPR004358">
    <property type="entry name" value="Sig_transdc_His_kin-like_C"/>
</dbReference>
<dbReference type="SUPFAM" id="SSF158472">
    <property type="entry name" value="HAMP domain-like"/>
    <property type="match status" value="1"/>
</dbReference>
<dbReference type="SUPFAM" id="SSF55874">
    <property type="entry name" value="ATPase domain of HSP90 chaperone/DNA topoisomerase II/histidine kinase"/>
    <property type="match status" value="1"/>
</dbReference>
<dbReference type="InterPro" id="IPR003661">
    <property type="entry name" value="HisK_dim/P_dom"/>
</dbReference>
<keyword evidence="10 11" id="KW-0472">Membrane</keyword>
<evidence type="ECO:0000256" key="7">
    <source>
        <dbReference type="ARBA" id="ARBA00022777"/>
    </source>
</evidence>
<evidence type="ECO:0000256" key="11">
    <source>
        <dbReference type="SAM" id="Phobius"/>
    </source>
</evidence>
<reference evidence="14" key="1">
    <citation type="journal article" date="2022" name="ISME J.">
        <title>Identification of active gaseous-alkane degraders at natural gas seeps.</title>
        <authorList>
            <person name="Farhan Ul Haque M."/>
            <person name="Hernandez M."/>
            <person name="Crombie A.T."/>
            <person name="Murrell J.C."/>
        </authorList>
    </citation>
    <scope>NUCLEOTIDE SEQUENCE</scope>
    <source>
        <strain evidence="14">ANDR5</strain>
    </source>
</reference>
<evidence type="ECO:0000256" key="3">
    <source>
        <dbReference type="ARBA" id="ARBA00012438"/>
    </source>
</evidence>
<keyword evidence="15" id="KW-1185">Reference proteome</keyword>
<evidence type="ECO:0000313" key="15">
    <source>
        <dbReference type="Proteomes" id="UP001139068"/>
    </source>
</evidence>
<evidence type="ECO:0000256" key="5">
    <source>
        <dbReference type="ARBA" id="ARBA00022679"/>
    </source>
</evidence>
<dbReference type="Gene3D" id="3.30.450.20">
    <property type="entry name" value="PAS domain"/>
    <property type="match status" value="1"/>
</dbReference>
<evidence type="ECO:0000256" key="1">
    <source>
        <dbReference type="ARBA" id="ARBA00000085"/>
    </source>
</evidence>
<comment type="catalytic activity">
    <reaction evidence="1">
        <text>ATP + protein L-histidine = ADP + protein N-phospho-L-histidine.</text>
        <dbReference type="EC" id="2.7.13.3"/>
    </reaction>
</comment>
<keyword evidence="5" id="KW-0808">Transferase</keyword>
<evidence type="ECO:0000259" key="12">
    <source>
        <dbReference type="PROSITE" id="PS50109"/>
    </source>
</evidence>
<evidence type="ECO:0000256" key="4">
    <source>
        <dbReference type="ARBA" id="ARBA00022553"/>
    </source>
</evidence>
<dbReference type="Pfam" id="PF00672">
    <property type="entry name" value="HAMP"/>
    <property type="match status" value="1"/>
</dbReference>
<dbReference type="Gene3D" id="6.10.340.10">
    <property type="match status" value="1"/>
</dbReference>
<keyword evidence="7" id="KW-0418">Kinase</keyword>
<gene>
    <name evidence="14" type="ORF">K9U37_03045</name>
</gene>
<evidence type="ECO:0000256" key="8">
    <source>
        <dbReference type="ARBA" id="ARBA00022989"/>
    </source>
</evidence>
<keyword evidence="9" id="KW-0902">Two-component regulatory system</keyword>
<evidence type="ECO:0000256" key="10">
    <source>
        <dbReference type="ARBA" id="ARBA00023136"/>
    </source>
</evidence>
<dbReference type="SMART" id="SM00387">
    <property type="entry name" value="HATPase_c"/>
    <property type="match status" value="1"/>
</dbReference>
<dbReference type="SMART" id="SM00388">
    <property type="entry name" value="HisKA"/>
    <property type="match status" value="1"/>
</dbReference>
<protein>
    <recommendedName>
        <fullName evidence="3">histidine kinase</fullName>
        <ecNumber evidence="3">2.7.13.3</ecNumber>
    </recommendedName>
</protein>
<dbReference type="CDD" id="cd06225">
    <property type="entry name" value="HAMP"/>
    <property type="match status" value="1"/>
</dbReference>
<evidence type="ECO:0000259" key="13">
    <source>
        <dbReference type="PROSITE" id="PS50885"/>
    </source>
</evidence>
<dbReference type="PRINTS" id="PR00344">
    <property type="entry name" value="BCTRLSENSOR"/>
</dbReference>
<evidence type="ECO:0000313" key="14">
    <source>
        <dbReference type="EMBL" id="MCI4673980.1"/>
    </source>
</evidence>
<dbReference type="RefSeq" id="WP_243070468.1">
    <property type="nucleotide sequence ID" value="NZ_JAIVFL010000001.1"/>
</dbReference>
<feature type="domain" description="HAMP" evidence="13">
    <location>
        <begin position="188"/>
        <end position="241"/>
    </location>
</feature>
<dbReference type="PANTHER" id="PTHR45436">
    <property type="entry name" value="SENSOR HISTIDINE KINASE YKOH"/>
    <property type="match status" value="1"/>
</dbReference>
<dbReference type="EMBL" id="JAIVFL010000001">
    <property type="protein sequence ID" value="MCI4673980.1"/>
    <property type="molecule type" value="Genomic_DNA"/>
</dbReference>
<dbReference type="InterPro" id="IPR003660">
    <property type="entry name" value="HAMP_dom"/>
</dbReference>
<comment type="subcellular location">
    <subcellularLocation>
        <location evidence="2">Cell membrane</location>
    </subcellularLocation>
</comment>
<sequence length="468" mass="49912">MKWRLVAAFMAVTCLVVVVQDVPLGNYLQRVERDRIVTALERDAFLLAGRSEDTLEAASPDPRVVTDVHRYRQESGARVVIVNAAGDAVVTSDDDQSATGGSYRSRPEIATALSGDIATGERHSLSLGTDLFYVAVPIVSGQRVLGAVRLTYPTQVVTDKVHGQLRILWLVAGITVALAGAVAFLMATTVTRRLQQLRRTTELLADGRLDARTPEQGGAPEIRSLARSVNQMADRLQDQLRQQRAFAGDASHQLRTPLTALRVRLDNAADLVDADPEAARETVAAAQDEALRLQQIVDGLLALSRADGAAISPQEIDLAEVARARVEQWQPLAEESGVRIAVTAPETAPVSAVPGAVEQIIDNLIDNALAVAPAHTTIGVAVAPASDAVDLHVLDEGPGMSSQDCARAFDRFWRGRTDTVGSGLGLAIVAQLARASGATAELTPRTSDNIGTGGLDAHIRFARSRTRH</sequence>
<dbReference type="Pfam" id="PF00512">
    <property type="entry name" value="HisKA"/>
    <property type="match status" value="1"/>
</dbReference>
<dbReference type="PANTHER" id="PTHR45436:SF5">
    <property type="entry name" value="SENSOR HISTIDINE KINASE TRCS"/>
    <property type="match status" value="1"/>
</dbReference>
<accession>A0ABS9YRW5</accession>